<feature type="active site" description="Acyl-thioester intermediate" evidence="2">
    <location>
        <position position="226"/>
    </location>
</feature>
<dbReference type="Pfam" id="PF04203">
    <property type="entry name" value="Sortase"/>
    <property type="match status" value="1"/>
</dbReference>
<evidence type="ECO:0000313" key="4">
    <source>
        <dbReference type="EMBL" id="WOC32375.1"/>
    </source>
</evidence>
<reference evidence="4 5" key="2">
    <citation type="submission" date="2024-06" db="EMBL/GenBank/DDBJ databases">
        <title>Caproicibacterium argilliputei sp. nov, a novel caproic acid producing anaerobic bacterium isolated from pit mud.</title>
        <authorList>
            <person name="Xia S."/>
        </authorList>
    </citation>
    <scope>NUCLEOTIDE SEQUENCE [LARGE SCALE GENOMIC DNA]</scope>
    <source>
        <strain evidence="4 5">ZCY20-5</strain>
    </source>
</reference>
<dbReference type="Gene3D" id="2.40.260.10">
    <property type="entry name" value="Sortase"/>
    <property type="match status" value="1"/>
</dbReference>
<keyword evidence="1 4" id="KW-0378">Hydrolase</keyword>
<dbReference type="RefSeq" id="WP_275844920.1">
    <property type="nucleotide sequence ID" value="NZ_CP135996.1"/>
</dbReference>
<dbReference type="EMBL" id="CP135996">
    <property type="protein sequence ID" value="WOC32375.1"/>
    <property type="molecule type" value="Genomic_DNA"/>
</dbReference>
<evidence type="ECO:0000256" key="3">
    <source>
        <dbReference type="SAM" id="Phobius"/>
    </source>
</evidence>
<dbReference type="KEGG" id="carl:PXC00_00475"/>
<proteinExistence type="predicted"/>
<dbReference type="CDD" id="cd05826">
    <property type="entry name" value="Sortase_B"/>
    <property type="match status" value="1"/>
</dbReference>
<evidence type="ECO:0000313" key="5">
    <source>
        <dbReference type="Proteomes" id="UP001300604"/>
    </source>
</evidence>
<feature type="transmembrane region" description="Helical" evidence="3">
    <location>
        <begin position="7"/>
        <end position="25"/>
    </location>
</feature>
<dbReference type="InterPro" id="IPR009835">
    <property type="entry name" value="SrtB"/>
</dbReference>
<reference evidence="5" key="3">
    <citation type="submission" date="2024-06" db="EMBL/GenBank/DDBJ databases">
        <authorList>
            <person name="Zeng C."/>
        </authorList>
    </citation>
    <scope>NUCLEOTIDE SEQUENCE [LARGE SCALE GENOMIC DNA]</scope>
    <source>
        <strain evidence="5">ZCY20-5</strain>
    </source>
</reference>
<dbReference type="SUPFAM" id="SSF63817">
    <property type="entry name" value="Sortase"/>
    <property type="match status" value="1"/>
</dbReference>
<accession>A0AA97D881</accession>
<dbReference type="InterPro" id="IPR023365">
    <property type="entry name" value="Sortase_dom-sf"/>
</dbReference>
<gene>
    <name evidence="4" type="primary">srtB</name>
    <name evidence="4" type="ORF">PXC00_00475</name>
</gene>
<dbReference type="AlphaFoldDB" id="A0AA97D881"/>
<evidence type="ECO:0000256" key="1">
    <source>
        <dbReference type="ARBA" id="ARBA00022801"/>
    </source>
</evidence>
<dbReference type="GO" id="GO:0016787">
    <property type="term" value="F:hydrolase activity"/>
    <property type="evidence" value="ECO:0007669"/>
    <property type="project" value="UniProtKB-KW"/>
</dbReference>
<protein>
    <submittedName>
        <fullName evidence="4">Class B sortase</fullName>
        <ecNumber evidence="4">3.4.22.71</ecNumber>
    </submittedName>
</protein>
<keyword evidence="5" id="KW-1185">Reference proteome</keyword>
<organism evidence="4 5">
    <name type="scientific">Caproicibacterium argilliputei</name>
    <dbReference type="NCBI Taxonomy" id="3030016"/>
    <lineage>
        <taxon>Bacteria</taxon>
        <taxon>Bacillati</taxon>
        <taxon>Bacillota</taxon>
        <taxon>Clostridia</taxon>
        <taxon>Eubacteriales</taxon>
        <taxon>Oscillospiraceae</taxon>
        <taxon>Caproicibacterium</taxon>
    </lineage>
</organism>
<dbReference type="Proteomes" id="UP001300604">
    <property type="component" value="Chromosome"/>
</dbReference>
<dbReference type="InterPro" id="IPR005754">
    <property type="entry name" value="Sortase"/>
</dbReference>
<keyword evidence="3" id="KW-0812">Transmembrane</keyword>
<feature type="active site" description="Proton donor/acceptor" evidence="2">
    <location>
        <position position="135"/>
    </location>
</feature>
<reference evidence="5" key="1">
    <citation type="submission" date="2024-06" db="EMBL/GenBank/DDBJ databases">
        <title>Caproicibacterium argilliputei sp. nov, a novel caproic acid producing anaerobic bacterium isolated from pit mud.</title>
        <authorList>
            <person name="Zeng C."/>
        </authorList>
    </citation>
    <scope>NUCLEOTIDE SEQUENCE [LARGE SCALE GENOMIC DNA]</scope>
    <source>
        <strain evidence="5">ZCY20-5</strain>
    </source>
</reference>
<keyword evidence="3" id="KW-0472">Membrane</keyword>
<name>A0AA97D881_9FIRM</name>
<keyword evidence="3" id="KW-1133">Transmembrane helix</keyword>
<evidence type="ECO:0000256" key="2">
    <source>
        <dbReference type="PIRSR" id="PIRSR605754-1"/>
    </source>
</evidence>
<dbReference type="NCBIfam" id="TIGR03064">
    <property type="entry name" value="sortase_srtB"/>
    <property type="match status" value="1"/>
</dbReference>
<sequence length="245" mass="27426">MTSKVQTIFIVLCAGVVVATSLFFVNKFVVQPAQIDADIQQVQELYASAPAEKAAKKSSSAPDKFATLKKINPDIRGWLTVPGTKINYPVLQSAKSDPEHYLKYDFKNRKDDHGSVFMQAGCQPASSRNTVLYGHNMLDGTMFRDLLKYDSATFCKQNPRFSYEDSSGKKTYQIFAVIKEQNGFTRTDFQSDIDFAMFVQELQKKSIYDTGVSADGWDHIMLLCTCSYETKNNRTVVAGKLLSAT</sequence>
<dbReference type="EC" id="3.4.22.71" evidence="4"/>